<accession>A0A1V4JH67</accession>
<sequence length="162" mass="18762">MRRVGGEPLCHIFDSLKSKPRSDVFYLCFITRLCVIQIFMSYQHTAIEAVKMWQMNRKKEIDVINSHSCHRSEEAHNFSIILSKWELSSTENLASGPRKKHILDITGIDIRRVLFSWSGRDPELKVLDLKDLVQQLYLITLSSCCLSRTSSPRSFLWDAKSS</sequence>
<dbReference type="AlphaFoldDB" id="A0A1V4JH67"/>
<comment type="caution">
    <text evidence="1">The sequence shown here is derived from an EMBL/GenBank/DDBJ whole genome shotgun (WGS) entry which is preliminary data.</text>
</comment>
<evidence type="ECO:0000313" key="1">
    <source>
        <dbReference type="EMBL" id="OPJ71526.1"/>
    </source>
</evidence>
<dbReference type="EMBL" id="LSYS01007429">
    <property type="protein sequence ID" value="OPJ71526.1"/>
    <property type="molecule type" value="Genomic_DNA"/>
</dbReference>
<dbReference type="Proteomes" id="UP000190648">
    <property type="component" value="Unassembled WGS sequence"/>
</dbReference>
<proteinExistence type="predicted"/>
<protein>
    <submittedName>
        <fullName evidence="1">Uncharacterized protein</fullName>
    </submittedName>
</protein>
<organism evidence="1 2">
    <name type="scientific">Patagioenas fasciata monilis</name>
    <dbReference type="NCBI Taxonomy" id="372326"/>
    <lineage>
        <taxon>Eukaryota</taxon>
        <taxon>Metazoa</taxon>
        <taxon>Chordata</taxon>
        <taxon>Craniata</taxon>
        <taxon>Vertebrata</taxon>
        <taxon>Euteleostomi</taxon>
        <taxon>Archelosauria</taxon>
        <taxon>Archosauria</taxon>
        <taxon>Dinosauria</taxon>
        <taxon>Saurischia</taxon>
        <taxon>Theropoda</taxon>
        <taxon>Coelurosauria</taxon>
        <taxon>Aves</taxon>
        <taxon>Neognathae</taxon>
        <taxon>Neoaves</taxon>
        <taxon>Columbimorphae</taxon>
        <taxon>Columbiformes</taxon>
        <taxon>Columbidae</taxon>
        <taxon>Patagioenas</taxon>
    </lineage>
</organism>
<name>A0A1V4JH67_PATFA</name>
<keyword evidence="2" id="KW-1185">Reference proteome</keyword>
<evidence type="ECO:0000313" key="2">
    <source>
        <dbReference type="Proteomes" id="UP000190648"/>
    </source>
</evidence>
<gene>
    <name evidence="1" type="ORF">AV530_009730</name>
</gene>
<reference evidence="1 2" key="1">
    <citation type="submission" date="2016-02" db="EMBL/GenBank/DDBJ databases">
        <title>Band-tailed pigeon sequencing and assembly.</title>
        <authorList>
            <person name="Soares A.E."/>
            <person name="Novak B.J."/>
            <person name="Rice E.S."/>
            <person name="O'Connell B."/>
            <person name="Chang D."/>
            <person name="Weber S."/>
            <person name="Shapiro B."/>
        </authorList>
    </citation>
    <scope>NUCLEOTIDE SEQUENCE [LARGE SCALE GENOMIC DNA]</scope>
    <source>
        <strain evidence="1">BTP2013</strain>
        <tissue evidence="1">Blood</tissue>
    </source>
</reference>